<gene>
    <name evidence="1" type="ORF">METZ01_LOCUS236112</name>
</gene>
<dbReference type="Pfam" id="PF10142">
    <property type="entry name" value="PhoPQ_related"/>
    <property type="match status" value="1"/>
</dbReference>
<sequence>MVHNQLINKIIAIGYFILILAGCDSRHNNHMEEYVRTADPAFRYNIEETFTGEGWTEYRVKMVSGTWLTKQEVNHPEWW</sequence>
<reference evidence="1" key="1">
    <citation type="submission" date="2018-05" db="EMBL/GenBank/DDBJ databases">
        <authorList>
            <person name="Lanie J.A."/>
            <person name="Ng W.-L."/>
            <person name="Kazmierczak K.M."/>
            <person name="Andrzejewski T.M."/>
            <person name="Davidsen T.M."/>
            <person name="Wayne K.J."/>
            <person name="Tettelin H."/>
            <person name="Glass J.I."/>
            <person name="Rusch D."/>
            <person name="Podicherti R."/>
            <person name="Tsui H.-C.T."/>
            <person name="Winkler M.E."/>
        </authorList>
    </citation>
    <scope>NUCLEOTIDE SEQUENCE</scope>
</reference>
<proteinExistence type="predicted"/>
<organism evidence="1">
    <name type="scientific">marine metagenome</name>
    <dbReference type="NCBI Taxonomy" id="408172"/>
    <lineage>
        <taxon>unclassified sequences</taxon>
        <taxon>metagenomes</taxon>
        <taxon>ecological metagenomes</taxon>
    </lineage>
</organism>
<name>A0A382H7I8_9ZZZZ</name>
<dbReference type="InterPro" id="IPR009199">
    <property type="entry name" value="PhoPQ-act_pathogen-rel_PqaA"/>
</dbReference>
<dbReference type="EMBL" id="UINC01059628">
    <property type="protein sequence ID" value="SVB83258.1"/>
    <property type="molecule type" value="Genomic_DNA"/>
</dbReference>
<protein>
    <submittedName>
        <fullName evidence="1">Uncharacterized protein</fullName>
    </submittedName>
</protein>
<evidence type="ECO:0000313" key="1">
    <source>
        <dbReference type="EMBL" id="SVB83258.1"/>
    </source>
</evidence>
<accession>A0A382H7I8</accession>
<dbReference type="AlphaFoldDB" id="A0A382H7I8"/>
<feature type="non-terminal residue" evidence="1">
    <location>
        <position position="79"/>
    </location>
</feature>